<feature type="region of interest" description="Disordered" evidence="1">
    <location>
        <begin position="49"/>
        <end position="81"/>
    </location>
</feature>
<dbReference type="Proteomes" id="UP000756346">
    <property type="component" value="Unassembled WGS sequence"/>
</dbReference>
<keyword evidence="3" id="KW-1185">Reference proteome</keyword>
<proteinExistence type="predicted"/>
<organism evidence="2 3">
    <name type="scientific">Microdochium trichocladiopsis</name>
    <dbReference type="NCBI Taxonomy" id="1682393"/>
    <lineage>
        <taxon>Eukaryota</taxon>
        <taxon>Fungi</taxon>
        <taxon>Dikarya</taxon>
        <taxon>Ascomycota</taxon>
        <taxon>Pezizomycotina</taxon>
        <taxon>Sordariomycetes</taxon>
        <taxon>Xylariomycetidae</taxon>
        <taxon>Xylariales</taxon>
        <taxon>Microdochiaceae</taxon>
        <taxon>Microdochium</taxon>
    </lineage>
</organism>
<evidence type="ECO:0000256" key="1">
    <source>
        <dbReference type="SAM" id="MobiDB-lite"/>
    </source>
</evidence>
<sequence>MVCLSSPSFFQRRTRAATLQSGKIEIKHPHYKQLDMEEQALRTHARLYSMTSSNSRSSSESDDSSRAHSFNPLQSHPPLQINASPIIETRFMGNDDRGEFHQAQSKINEEFAILDEDDLDDSRPSSSRRMTYVYDEGSQWPLKDWQTIPPGLADPQESSEFATALRPRPANHQRRPTEWRDDPDLFIKRGSWKRRGIIFNPDVPSDDENVEHFELPEE</sequence>
<dbReference type="OrthoDB" id="5226162at2759"/>
<gene>
    <name evidence="2" type="ORF">B0I36DRAFT_313700</name>
</gene>
<evidence type="ECO:0000313" key="2">
    <source>
        <dbReference type="EMBL" id="KAH7037290.1"/>
    </source>
</evidence>
<feature type="compositionally biased region" description="Low complexity" evidence="1">
    <location>
        <begin position="49"/>
        <end position="58"/>
    </location>
</feature>
<dbReference type="EMBL" id="JAGTJQ010000002">
    <property type="protein sequence ID" value="KAH7037290.1"/>
    <property type="molecule type" value="Genomic_DNA"/>
</dbReference>
<dbReference type="AlphaFoldDB" id="A0A9P8YFW6"/>
<evidence type="ECO:0000313" key="3">
    <source>
        <dbReference type="Proteomes" id="UP000756346"/>
    </source>
</evidence>
<name>A0A9P8YFW6_9PEZI</name>
<dbReference type="GeneID" id="70182210"/>
<protein>
    <submittedName>
        <fullName evidence="2">Uncharacterized protein</fullName>
    </submittedName>
</protein>
<reference evidence="2" key="1">
    <citation type="journal article" date="2021" name="Nat. Commun.">
        <title>Genetic determinants of endophytism in the Arabidopsis root mycobiome.</title>
        <authorList>
            <person name="Mesny F."/>
            <person name="Miyauchi S."/>
            <person name="Thiergart T."/>
            <person name="Pickel B."/>
            <person name="Atanasova L."/>
            <person name="Karlsson M."/>
            <person name="Huettel B."/>
            <person name="Barry K.W."/>
            <person name="Haridas S."/>
            <person name="Chen C."/>
            <person name="Bauer D."/>
            <person name="Andreopoulos W."/>
            <person name="Pangilinan J."/>
            <person name="LaButti K."/>
            <person name="Riley R."/>
            <person name="Lipzen A."/>
            <person name="Clum A."/>
            <person name="Drula E."/>
            <person name="Henrissat B."/>
            <person name="Kohler A."/>
            <person name="Grigoriev I.V."/>
            <person name="Martin F.M."/>
            <person name="Hacquard S."/>
        </authorList>
    </citation>
    <scope>NUCLEOTIDE SEQUENCE</scope>
    <source>
        <strain evidence="2">MPI-CAGE-CH-0230</strain>
    </source>
</reference>
<accession>A0A9P8YFW6</accession>
<comment type="caution">
    <text evidence="2">The sequence shown here is derived from an EMBL/GenBank/DDBJ whole genome shotgun (WGS) entry which is preliminary data.</text>
</comment>
<dbReference type="RefSeq" id="XP_046016411.1">
    <property type="nucleotide sequence ID" value="XM_046152664.1"/>
</dbReference>